<feature type="compositionally biased region" description="Polar residues" evidence="1">
    <location>
        <begin position="226"/>
        <end position="257"/>
    </location>
</feature>
<accession>A0A9Q1GKT8</accession>
<proteinExistence type="predicted"/>
<organism evidence="2 3">
    <name type="scientific">Carnegiea gigantea</name>
    <dbReference type="NCBI Taxonomy" id="171969"/>
    <lineage>
        <taxon>Eukaryota</taxon>
        <taxon>Viridiplantae</taxon>
        <taxon>Streptophyta</taxon>
        <taxon>Embryophyta</taxon>
        <taxon>Tracheophyta</taxon>
        <taxon>Spermatophyta</taxon>
        <taxon>Magnoliopsida</taxon>
        <taxon>eudicotyledons</taxon>
        <taxon>Gunneridae</taxon>
        <taxon>Pentapetalae</taxon>
        <taxon>Caryophyllales</taxon>
        <taxon>Cactineae</taxon>
        <taxon>Cactaceae</taxon>
        <taxon>Cactoideae</taxon>
        <taxon>Echinocereeae</taxon>
        <taxon>Carnegiea</taxon>
    </lineage>
</organism>
<feature type="region of interest" description="Disordered" evidence="1">
    <location>
        <begin position="162"/>
        <end position="181"/>
    </location>
</feature>
<reference evidence="2" key="1">
    <citation type="submission" date="2022-04" db="EMBL/GenBank/DDBJ databases">
        <title>Carnegiea gigantea Genome sequencing and assembly v2.</title>
        <authorList>
            <person name="Copetti D."/>
            <person name="Sanderson M.J."/>
            <person name="Burquez A."/>
            <person name="Wojciechowski M.F."/>
        </authorList>
    </citation>
    <scope>NUCLEOTIDE SEQUENCE</scope>
    <source>
        <strain evidence="2">SGP5-SGP5p</strain>
        <tissue evidence="2">Aerial part</tissue>
    </source>
</reference>
<dbReference type="Proteomes" id="UP001153076">
    <property type="component" value="Unassembled WGS sequence"/>
</dbReference>
<evidence type="ECO:0000313" key="3">
    <source>
        <dbReference type="Proteomes" id="UP001153076"/>
    </source>
</evidence>
<evidence type="ECO:0000256" key="1">
    <source>
        <dbReference type="SAM" id="MobiDB-lite"/>
    </source>
</evidence>
<dbReference type="EMBL" id="JAKOGI010002982">
    <property type="protein sequence ID" value="KAJ8421006.1"/>
    <property type="molecule type" value="Genomic_DNA"/>
</dbReference>
<feature type="region of interest" description="Disordered" evidence="1">
    <location>
        <begin position="225"/>
        <end position="257"/>
    </location>
</feature>
<evidence type="ECO:0000313" key="2">
    <source>
        <dbReference type="EMBL" id="KAJ8421006.1"/>
    </source>
</evidence>
<comment type="caution">
    <text evidence="2">The sequence shown here is derived from an EMBL/GenBank/DDBJ whole genome shotgun (WGS) entry which is preliminary data.</text>
</comment>
<keyword evidence="3" id="KW-1185">Reference proteome</keyword>
<sequence>MTTISFSSMVLNEAQTEAIRLMEIASFLKVDRNQILGKFSKWLVDSFDPYTICLSLLDGQTRGESFKRNFIIYLVNCFFNGSNNHCCSKSLLKYIASLNRCQFNLEKLINSARHYKESKAVKEDDDRPSFPPTFALSQPDSEAPIPITMPFMDASICADREEHHDNDDEEDDDGAPLTIPLRNTSHANCDLSIKKSLENKSKVGEKPALKKGEMRNMAIMIKKPTVQHSSGSKAPSPHVTKQSAQTVSTIAQSNYCH</sequence>
<dbReference type="AlphaFoldDB" id="A0A9Q1GKT8"/>
<protein>
    <submittedName>
        <fullName evidence="2">Uncharacterized protein</fullName>
    </submittedName>
</protein>
<feature type="region of interest" description="Disordered" evidence="1">
    <location>
        <begin position="120"/>
        <end position="139"/>
    </location>
</feature>
<gene>
    <name evidence="2" type="ORF">Cgig2_028060</name>
</gene>
<dbReference type="OrthoDB" id="679318at2759"/>
<name>A0A9Q1GKT8_9CARY</name>